<dbReference type="GO" id="GO:0055085">
    <property type="term" value="P:transmembrane transport"/>
    <property type="evidence" value="ECO:0007669"/>
    <property type="project" value="InterPro"/>
</dbReference>
<dbReference type="Gene3D" id="1.10.3720.10">
    <property type="entry name" value="MetI-like"/>
    <property type="match status" value="1"/>
</dbReference>
<gene>
    <name evidence="9" type="ORF">EB03_00489</name>
</gene>
<keyword evidence="2 7" id="KW-0813">Transport</keyword>
<protein>
    <recommendedName>
        <fullName evidence="8">ABC transmembrane type-1 domain-containing protein</fullName>
    </recommendedName>
</protein>
<dbReference type="AlphaFoldDB" id="A0A1V8X8H3"/>
<dbReference type="InterPro" id="IPR035906">
    <property type="entry name" value="MetI-like_sf"/>
</dbReference>
<evidence type="ECO:0000256" key="3">
    <source>
        <dbReference type="ARBA" id="ARBA00022475"/>
    </source>
</evidence>
<dbReference type="Proteomes" id="UP000253498">
    <property type="component" value="Unassembled WGS sequence"/>
</dbReference>
<evidence type="ECO:0000256" key="5">
    <source>
        <dbReference type="ARBA" id="ARBA00022989"/>
    </source>
</evidence>
<sequence>MYSKAIRSSKGDKFFMFLIYLFIAIALLLVIYPLIYVISASISSPTSVNSGEMWLLPKKITWDGYKTIFTYKSIWQGYRNTIYYTLLGTFINLLCTLPCAYALGRAEFYGKNLFMKFLMVPMFISGGLVPTYLLIKNLGMNDSIWALVIPGAVSVYNIAITRTFFQSTIPREMEEAALIDGCSDFQIFMKIVLPLSMPIIAVMGLFCGVAHWNSYFSALIYLTNKSMYPLQLILREILVNQDLTKGTTEMTAAAAEVAYSKQQLAQVIKYGVMIVSTLPIIMIYPFLQKYFVKGVMVGSLKG</sequence>
<comment type="similarity">
    <text evidence="7">Belongs to the binding-protein-dependent transport system permease family.</text>
</comment>
<keyword evidence="5 7" id="KW-1133">Transmembrane helix</keyword>
<keyword evidence="6 7" id="KW-0472">Membrane</keyword>
<dbReference type="InterPro" id="IPR000515">
    <property type="entry name" value="MetI-like"/>
</dbReference>
<dbReference type="Pfam" id="PF00528">
    <property type="entry name" value="BPD_transp_1"/>
    <property type="match status" value="1"/>
</dbReference>
<feature type="transmembrane region" description="Helical" evidence="7">
    <location>
        <begin position="144"/>
        <end position="165"/>
    </location>
</feature>
<evidence type="ECO:0000259" key="8">
    <source>
        <dbReference type="PROSITE" id="PS50928"/>
    </source>
</evidence>
<dbReference type="EMBL" id="LESJ01000002">
    <property type="protein sequence ID" value="RBT70623.1"/>
    <property type="molecule type" value="Genomic_DNA"/>
</dbReference>
<comment type="caution">
    <text evidence="9">The sequence shown here is derived from an EMBL/GenBank/DDBJ whole genome shotgun (WGS) entry which is preliminary data.</text>
</comment>
<feature type="transmembrane region" description="Helical" evidence="7">
    <location>
        <begin position="199"/>
        <end position="222"/>
    </location>
</feature>
<organism evidence="9 10">
    <name type="scientific">Enterococcus hirae</name>
    <dbReference type="NCBI Taxonomy" id="1354"/>
    <lineage>
        <taxon>Bacteria</taxon>
        <taxon>Bacillati</taxon>
        <taxon>Bacillota</taxon>
        <taxon>Bacilli</taxon>
        <taxon>Lactobacillales</taxon>
        <taxon>Enterococcaceae</taxon>
        <taxon>Enterococcus</taxon>
    </lineage>
</organism>
<evidence type="ECO:0000256" key="7">
    <source>
        <dbReference type="RuleBase" id="RU363032"/>
    </source>
</evidence>
<reference evidence="9 10" key="1">
    <citation type="submission" date="2015-06" db="EMBL/GenBank/DDBJ databases">
        <title>The Genome Sequence of Enterococcus hirae 88EA1.</title>
        <authorList>
            <consortium name="The Broad Institute Genomics Platform"/>
            <consortium name="The Broad Institute Genome Sequencing Center for Infectious Disease"/>
            <person name="Earl A.M."/>
            <person name="Van Tyne D."/>
            <person name="Lebreton F."/>
            <person name="Saavedra J.T."/>
            <person name="Gilmore M.S."/>
            <person name="Manson McGuire A."/>
            <person name="Clock S."/>
            <person name="Crupain M."/>
            <person name="Rangan U."/>
            <person name="Young S."/>
            <person name="Abouelleil A."/>
            <person name="Cao P."/>
            <person name="Chapman S.B."/>
            <person name="Griggs A."/>
            <person name="Priest M."/>
            <person name="Shea T."/>
            <person name="Wortman J."/>
            <person name="Nusbaum C."/>
            <person name="Birren B."/>
        </authorList>
    </citation>
    <scope>NUCLEOTIDE SEQUENCE [LARGE SCALE GENOMIC DNA]</scope>
    <source>
        <strain evidence="9 10">88EA1</strain>
    </source>
</reference>
<accession>A0A1V8X8H3</accession>
<dbReference type="CDD" id="cd06261">
    <property type="entry name" value="TM_PBP2"/>
    <property type="match status" value="1"/>
</dbReference>
<dbReference type="GO" id="GO:0005886">
    <property type="term" value="C:plasma membrane"/>
    <property type="evidence" value="ECO:0007669"/>
    <property type="project" value="UniProtKB-SubCell"/>
</dbReference>
<dbReference type="PANTHER" id="PTHR43744:SF9">
    <property type="entry name" value="POLYGALACTURONAN_RHAMNOGALACTURONAN TRANSPORT SYSTEM PERMEASE PROTEIN YTCP"/>
    <property type="match status" value="1"/>
</dbReference>
<evidence type="ECO:0000256" key="1">
    <source>
        <dbReference type="ARBA" id="ARBA00004651"/>
    </source>
</evidence>
<feature type="transmembrane region" description="Helical" evidence="7">
    <location>
        <begin position="113"/>
        <end position="132"/>
    </location>
</feature>
<feature type="transmembrane region" description="Helical" evidence="7">
    <location>
        <begin position="267"/>
        <end position="287"/>
    </location>
</feature>
<dbReference type="PANTHER" id="PTHR43744">
    <property type="entry name" value="ABC TRANSPORTER PERMEASE PROTEIN MG189-RELATED-RELATED"/>
    <property type="match status" value="1"/>
</dbReference>
<evidence type="ECO:0000313" key="10">
    <source>
        <dbReference type="Proteomes" id="UP000253498"/>
    </source>
</evidence>
<dbReference type="PROSITE" id="PS50928">
    <property type="entry name" value="ABC_TM1"/>
    <property type="match status" value="1"/>
</dbReference>
<name>A0A1V8X8H3_ENTHR</name>
<dbReference type="SUPFAM" id="SSF161098">
    <property type="entry name" value="MetI-like"/>
    <property type="match status" value="1"/>
</dbReference>
<evidence type="ECO:0000256" key="4">
    <source>
        <dbReference type="ARBA" id="ARBA00022692"/>
    </source>
</evidence>
<evidence type="ECO:0000313" key="9">
    <source>
        <dbReference type="EMBL" id="RBT70623.1"/>
    </source>
</evidence>
<evidence type="ECO:0000256" key="2">
    <source>
        <dbReference type="ARBA" id="ARBA00022448"/>
    </source>
</evidence>
<evidence type="ECO:0000256" key="6">
    <source>
        <dbReference type="ARBA" id="ARBA00023136"/>
    </source>
</evidence>
<keyword evidence="3" id="KW-1003">Cell membrane</keyword>
<feature type="transmembrane region" description="Helical" evidence="7">
    <location>
        <begin position="82"/>
        <end position="101"/>
    </location>
</feature>
<comment type="subcellular location">
    <subcellularLocation>
        <location evidence="1 7">Cell membrane</location>
        <topology evidence="1 7">Multi-pass membrane protein</topology>
    </subcellularLocation>
</comment>
<keyword evidence="4 7" id="KW-0812">Transmembrane</keyword>
<feature type="transmembrane region" description="Helical" evidence="7">
    <location>
        <begin position="14"/>
        <end position="38"/>
    </location>
</feature>
<feature type="domain" description="ABC transmembrane type-1" evidence="8">
    <location>
        <begin position="78"/>
        <end position="269"/>
    </location>
</feature>
<proteinExistence type="inferred from homology"/>